<evidence type="ECO:0000259" key="3">
    <source>
        <dbReference type="Pfam" id="PF06808"/>
    </source>
</evidence>
<comment type="subcellular location">
    <subcellularLocation>
        <location evidence="1">Cell inner membrane</location>
        <topology evidence="1">Multi-pass membrane protein</topology>
    </subcellularLocation>
</comment>
<evidence type="ECO:0000256" key="1">
    <source>
        <dbReference type="RuleBase" id="RU369079"/>
    </source>
</evidence>
<feature type="transmembrane region" description="Helical" evidence="2">
    <location>
        <begin position="37"/>
        <end position="60"/>
    </location>
</feature>
<feature type="transmembrane region" description="Helical" evidence="2">
    <location>
        <begin position="12"/>
        <end position="31"/>
    </location>
</feature>
<gene>
    <name evidence="4" type="ORF">GTW23_14940</name>
</gene>
<dbReference type="PANTHER" id="PTHR43849:SF2">
    <property type="entry name" value="BLL3936 PROTEIN"/>
    <property type="match status" value="1"/>
</dbReference>
<dbReference type="RefSeq" id="WP_252916345.1">
    <property type="nucleotide sequence ID" value="NZ_JAAAML010000003.1"/>
</dbReference>
<proteinExistence type="predicted"/>
<protein>
    <submittedName>
        <fullName evidence="4">TRAP transporter fused permease subunit</fullName>
    </submittedName>
</protein>
<keyword evidence="1" id="KW-1003">Cell membrane</keyword>
<keyword evidence="2" id="KW-0812">Transmembrane</keyword>
<comment type="caution">
    <text evidence="4">The sequence shown here is derived from an EMBL/GenBank/DDBJ whole genome shotgun (WGS) entry which is preliminary data.</text>
</comment>
<keyword evidence="2" id="KW-0472">Membrane</keyword>
<feature type="transmembrane region" description="Helical" evidence="2">
    <location>
        <begin position="127"/>
        <end position="144"/>
    </location>
</feature>
<dbReference type="InterPro" id="IPR010656">
    <property type="entry name" value="DctM"/>
</dbReference>
<feature type="transmembrane region" description="Helical" evidence="2">
    <location>
        <begin position="224"/>
        <end position="249"/>
    </location>
</feature>
<reference evidence="4 5" key="1">
    <citation type="submission" date="2020-01" db="EMBL/GenBank/DDBJ databases">
        <title>Genomes of bacteria type strains.</title>
        <authorList>
            <person name="Chen J."/>
            <person name="Zhu S."/>
            <person name="Yang J."/>
        </authorList>
    </citation>
    <scope>NUCLEOTIDE SEQUENCE [LARGE SCALE GENOMIC DNA]</scope>
    <source>
        <strain evidence="4 5">DSM 16655</strain>
    </source>
</reference>
<dbReference type="InterPro" id="IPR011853">
    <property type="entry name" value="TRAP_DctM-Dct_fused"/>
</dbReference>
<feature type="transmembrane region" description="Helical" evidence="2">
    <location>
        <begin position="521"/>
        <end position="544"/>
    </location>
</feature>
<dbReference type="Pfam" id="PF06808">
    <property type="entry name" value="DctM"/>
    <property type="match status" value="1"/>
</dbReference>
<feature type="domain" description="TRAP C4-dicarboxylate transport system permease DctM subunit" evidence="3">
    <location>
        <begin position="114"/>
        <end position="548"/>
    </location>
</feature>
<keyword evidence="5" id="KW-1185">Reference proteome</keyword>
<comment type="function">
    <text evidence="1">Part of the tripartite ATP-independent periplasmic (TRAP) transport system.</text>
</comment>
<feature type="transmembrane region" description="Helical" evidence="2">
    <location>
        <begin position="491"/>
        <end position="514"/>
    </location>
</feature>
<feature type="transmembrane region" description="Helical" evidence="2">
    <location>
        <begin position="104"/>
        <end position="120"/>
    </location>
</feature>
<name>A0ABT1CVU8_9HYPH</name>
<keyword evidence="2" id="KW-1133">Transmembrane helix</keyword>
<evidence type="ECO:0000313" key="4">
    <source>
        <dbReference type="EMBL" id="MCO6409476.1"/>
    </source>
</evidence>
<feature type="transmembrane region" description="Helical" evidence="2">
    <location>
        <begin position="584"/>
        <end position="602"/>
    </location>
</feature>
<dbReference type="Proteomes" id="UP001320715">
    <property type="component" value="Unassembled WGS sequence"/>
</dbReference>
<dbReference type="PANTHER" id="PTHR43849">
    <property type="entry name" value="BLL3936 PROTEIN"/>
    <property type="match status" value="1"/>
</dbReference>
<feature type="transmembrane region" description="Helical" evidence="2">
    <location>
        <begin position="405"/>
        <end position="436"/>
    </location>
</feature>
<sequence length="641" mass="67360">MTPGAQASSLNRILVAGLASTMIVACILWNIKAPTRLGLAILPQQYMAFQLGIALAVAYLRFGFNGQDKTRVGWVDGTIAAIAFVTLMYAAWDFAWLLQEQAYRPWQITVIGTVVTLAVLEGVRRRAGLMLFSIVSLFLVYALVADKVPGRLIGKELSPERLVQYAGFDPNAVFSTPLAVGTIVVMLFVFFGQLLLAAGGGNFFTDLAMAATGRTRGGSAKISVVGSALFGSISGSAVANVVTTGVVTIPLMNRGGYSKRDAGAIEAVASTGGQLTPPIMGAAAFLMAEFLDIPYLAVAGAALLPAALYYLAVFTQVDLIAARDKIASADTDGLTPRQVLREGWHFILPFAVLLLALFVWRMDPEESALLSSVAIVGVGFLRGYRGERLTLRTLGRVFVDTGIAMINLILVVAAAGFVIGVLNITGLGFALTLVLVDTVGSNLSLLLIASAAICIILGMGMPTSGVYVLLAALVAPSLVQAGITPMAAHLFILYFGMLSMITPPVALAAFAAATITRDDPLLTGVASMRIGWAAFIIPFLFVATPELLMEGETARMGLMMALSVIGIIAVTSGIVGYWSGPLNLPLRGLVVVLGLCTLPLGFLPAGDIFHEIAAGLCLVLALLLALRGRFHHENTKGGIQS</sequence>
<feature type="transmembrane region" description="Helical" evidence="2">
    <location>
        <begin position="556"/>
        <end position="577"/>
    </location>
</feature>
<feature type="transmembrane region" description="Helical" evidence="2">
    <location>
        <begin position="72"/>
        <end position="92"/>
    </location>
</feature>
<feature type="transmembrane region" description="Helical" evidence="2">
    <location>
        <begin position="368"/>
        <end position="384"/>
    </location>
</feature>
<organism evidence="4 5">
    <name type="scientific">Hoeflea alexandrii</name>
    <dbReference type="NCBI Taxonomy" id="288436"/>
    <lineage>
        <taxon>Bacteria</taxon>
        <taxon>Pseudomonadati</taxon>
        <taxon>Pseudomonadota</taxon>
        <taxon>Alphaproteobacteria</taxon>
        <taxon>Hyphomicrobiales</taxon>
        <taxon>Rhizobiaceae</taxon>
        <taxon>Hoeflea</taxon>
    </lineage>
</organism>
<dbReference type="NCBIfam" id="TIGR02123">
    <property type="entry name" value="TRAP_fused"/>
    <property type="match status" value="1"/>
</dbReference>
<dbReference type="EMBL" id="JAAAML010000003">
    <property type="protein sequence ID" value="MCO6409476.1"/>
    <property type="molecule type" value="Genomic_DNA"/>
</dbReference>
<feature type="transmembrane region" description="Helical" evidence="2">
    <location>
        <begin position="343"/>
        <end position="362"/>
    </location>
</feature>
<evidence type="ECO:0000313" key="5">
    <source>
        <dbReference type="Proteomes" id="UP001320715"/>
    </source>
</evidence>
<keyword evidence="1" id="KW-0997">Cell inner membrane</keyword>
<feature type="transmembrane region" description="Helical" evidence="2">
    <location>
        <begin position="295"/>
        <end position="322"/>
    </location>
</feature>
<feature type="transmembrane region" description="Helical" evidence="2">
    <location>
        <begin position="608"/>
        <end position="626"/>
    </location>
</feature>
<accession>A0ABT1CVU8</accession>
<evidence type="ECO:0000256" key="2">
    <source>
        <dbReference type="SAM" id="Phobius"/>
    </source>
</evidence>
<keyword evidence="1" id="KW-0813">Transport</keyword>
<feature type="transmembrane region" description="Helical" evidence="2">
    <location>
        <begin position="178"/>
        <end position="204"/>
    </location>
</feature>